<protein>
    <submittedName>
        <fullName evidence="13">Actin-binding LIM protein 1 isoform X15</fullName>
    </submittedName>
</protein>
<feature type="domain" description="LIM zinc-binding" evidence="10">
    <location>
        <begin position="81"/>
        <end position="140"/>
    </location>
</feature>
<evidence type="ECO:0000256" key="5">
    <source>
        <dbReference type="ARBA" id="ARBA00022737"/>
    </source>
</evidence>
<dbReference type="SUPFAM" id="SSF47050">
    <property type="entry name" value="VHP, Villin headpiece domain"/>
    <property type="match status" value="1"/>
</dbReference>
<dbReference type="InterPro" id="IPR003128">
    <property type="entry name" value="Villin_headpiece"/>
</dbReference>
<dbReference type="Pfam" id="PF00412">
    <property type="entry name" value="LIM"/>
    <property type="match status" value="4"/>
</dbReference>
<dbReference type="AlphaFoldDB" id="A0A6P5P2W8"/>
<feature type="region of interest" description="Disordered" evidence="9">
    <location>
        <begin position="443"/>
        <end position="489"/>
    </location>
</feature>
<feature type="compositionally biased region" description="Low complexity" evidence="9">
    <location>
        <begin position="532"/>
        <end position="546"/>
    </location>
</feature>
<evidence type="ECO:0000259" key="10">
    <source>
        <dbReference type="PROSITE" id="PS50023"/>
    </source>
</evidence>
<feature type="domain" description="LIM zinc-binding" evidence="10">
    <location>
        <begin position="148"/>
        <end position="207"/>
    </location>
</feature>
<keyword evidence="4 8" id="KW-0479">Metal-binding</keyword>
<evidence type="ECO:0000256" key="8">
    <source>
        <dbReference type="PROSITE-ProRule" id="PRU00125"/>
    </source>
</evidence>
<dbReference type="Pfam" id="PF02209">
    <property type="entry name" value="VHP"/>
    <property type="match status" value="1"/>
</dbReference>
<name>A0A6P5P2W8_MUSCR</name>
<dbReference type="Gene3D" id="1.10.950.10">
    <property type="entry name" value="Villin headpiece domain"/>
    <property type="match status" value="1"/>
</dbReference>
<dbReference type="PROSITE" id="PS00478">
    <property type="entry name" value="LIM_DOMAIN_1"/>
    <property type="match status" value="3"/>
</dbReference>
<evidence type="ECO:0000313" key="12">
    <source>
        <dbReference type="Proteomes" id="UP000515126"/>
    </source>
</evidence>
<gene>
    <name evidence="13" type="primary">Ablim1</name>
</gene>
<proteinExistence type="predicted"/>
<dbReference type="FunFam" id="2.10.110.10:FF:000007">
    <property type="entry name" value="actin-binding LIM protein 1 isoform X1"/>
    <property type="match status" value="1"/>
</dbReference>
<feature type="compositionally biased region" description="Polar residues" evidence="9">
    <location>
        <begin position="373"/>
        <end position="398"/>
    </location>
</feature>
<dbReference type="PROSITE" id="PS51089">
    <property type="entry name" value="HP"/>
    <property type="match status" value="1"/>
</dbReference>
<dbReference type="KEGG" id="mcal:110285910"/>
<dbReference type="GO" id="GO:0001725">
    <property type="term" value="C:stress fiber"/>
    <property type="evidence" value="ECO:0007669"/>
    <property type="project" value="TreeGrafter"/>
</dbReference>
<evidence type="ECO:0000256" key="3">
    <source>
        <dbReference type="ARBA" id="ARBA00022553"/>
    </source>
</evidence>
<feature type="region of interest" description="Disordered" evidence="9">
    <location>
        <begin position="339"/>
        <end position="408"/>
    </location>
</feature>
<evidence type="ECO:0000256" key="4">
    <source>
        <dbReference type="ARBA" id="ARBA00022723"/>
    </source>
</evidence>
<dbReference type="GO" id="GO:0005737">
    <property type="term" value="C:cytoplasm"/>
    <property type="evidence" value="ECO:0007669"/>
    <property type="project" value="UniProtKB-SubCell"/>
</dbReference>
<dbReference type="InterPro" id="IPR001781">
    <property type="entry name" value="Znf_LIM"/>
</dbReference>
<dbReference type="FunFam" id="2.10.110.10:FF:000024">
    <property type="entry name" value="actin-binding LIM protein 1 isoform X1"/>
    <property type="match status" value="1"/>
</dbReference>
<feature type="domain" description="HP" evidence="11">
    <location>
        <begin position="601"/>
        <end position="669"/>
    </location>
</feature>
<dbReference type="SMART" id="SM00153">
    <property type="entry name" value="VHP"/>
    <property type="match status" value="1"/>
</dbReference>
<evidence type="ECO:0000256" key="7">
    <source>
        <dbReference type="ARBA" id="ARBA00023038"/>
    </source>
</evidence>
<dbReference type="CDD" id="cd09330">
    <property type="entry name" value="LIM4_abLIM"/>
    <property type="match status" value="1"/>
</dbReference>
<dbReference type="FunFam" id="2.10.110.10:FF:000004">
    <property type="entry name" value="actin-binding LIM protein 1 isoform X1"/>
    <property type="match status" value="1"/>
</dbReference>
<evidence type="ECO:0000256" key="1">
    <source>
        <dbReference type="ARBA" id="ARBA00004496"/>
    </source>
</evidence>
<sequence>MVKEKVVHPQAPHHSSEKPVIHCHKCGEPCKGEVLRVQTKHFHIKCFTCKVCGCDLAQGGFFIKNGDYLCTLDYQRMYGTRCHGCGEFVEGEVVTALGKTYHPNCFACTICKRPFPPGDRVTFNGRDCLCQLCAQPMSSSPKEATCSSNCAGCGRDIKNGQALLALDKQWHLGCFKCKSCGKVLTGEYISKDGSPYCEKDYQGLFGVKCEACHQFITGKVLEAGDKHYHPSCARCSRCNQMFTEGEEMYLQGSTVWHPDCKQSTKTEEKLRPTRTSSESIYSRPGSSIPGSPGHTIYAKVDNEILDYKDLAAIPKVKAIYDIERPDLITYEPFYTSGYEDKQERQSLGESPRTLSPTPSAEGYQDVRDRMIHRSTSQGSINSPVYSRHSYTPTTSRSPQHFHRPDQGINIYRKPPIYKQHDAAALAAQSKASEDIIKFSKFPAAQAPDPNEIPKIETDHWPGPPSLAAVGTDPRRRSSGREEDEEELLRRRQLQEEQLMKLNSGLGQLILKEEMEKESRERASLLASRYDSPLHSASHAPSSKTSSLPGYGKNGLHRPVSTDFAQYNSYGDISGGVRDYQTLPDGHMPAVRMDRGVSMPNMLEPKIFPYEMLMVTNRGRNKILRDVDRTRLERHLAPEVFWEIFGMSIQEFDKLPLWRRNDMKKKAKLF</sequence>
<dbReference type="Proteomes" id="UP000515126">
    <property type="component" value="Chromosome 19"/>
</dbReference>
<keyword evidence="7 8" id="KW-0440">LIM domain</keyword>
<dbReference type="GO" id="GO:0051015">
    <property type="term" value="F:actin filament binding"/>
    <property type="evidence" value="ECO:0007669"/>
    <property type="project" value="TreeGrafter"/>
</dbReference>
<organism evidence="12 13">
    <name type="scientific">Mus caroli</name>
    <name type="common">Ryukyu mouse</name>
    <name type="synonym">Ricefield mouse</name>
    <dbReference type="NCBI Taxonomy" id="10089"/>
    <lineage>
        <taxon>Eukaryota</taxon>
        <taxon>Metazoa</taxon>
        <taxon>Chordata</taxon>
        <taxon>Craniata</taxon>
        <taxon>Vertebrata</taxon>
        <taxon>Euteleostomi</taxon>
        <taxon>Mammalia</taxon>
        <taxon>Eutheria</taxon>
        <taxon>Euarchontoglires</taxon>
        <taxon>Glires</taxon>
        <taxon>Rodentia</taxon>
        <taxon>Myomorpha</taxon>
        <taxon>Muroidea</taxon>
        <taxon>Muridae</taxon>
        <taxon>Murinae</taxon>
        <taxon>Mus</taxon>
        <taxon>Mus</taxon>
    </lineage>
</organism>
<dbReference type="GO" id="GO:0006366">
    <property type="term" value="P:transcription by RNA polymerase II"/>
    <property type="evidence" value="ECO:0007669"/>
    <property type="project" value="UniProtKB-ARBA"/>
</dbReference>
<dbReference type="PANTHER" id="PTHR24213">
    <property type="entry name" value="ACTIN-BINDING LIM PROTEIN"/>
    <property type="match status" value="1"/>
</dbReference>
<evidence type="ECO:0000259" key="11">
    <source>
        <dbReference type="PROSITE" id="PS51089"/>
    </source>
</evidence>
<evidence type="ECO:0000256" key="9">
    <source>
        <dbReference type="SAM" id="MobiDB-lite"/>
    </source>
</evidence>
<dbReference type="InterPro" id="IPR032402">
    <property type="entry name" value="AbLIM_anchor"/>
</dbReference>
<evidence type="ECO:0000313" key="13">
    <source>
        <dbReference type="RefSeq" id="XP_021008047.1"/>
    </source>
</evidence>
<feature type="compositionally biased region" description="Low complexity" evidence="9">
    <location>
        <begin position="284"/>
        <end position="293"/>
    </location>
</feature>
<dbReference type="SMART" id="SM00132">
    <property type="entry name" value="LIM"/>
    <property type="match status" value="4"/>
</dbReference>
<dbReference type="PANTHER" id="PTHR24213:SF18">
    <property type="entry name" value="ACTIN-BINDING LIM PROTEIN 1"/>
    <property type="match status" value="1"/>
</dbReference>
<keyword evidence="12" id="KW-1185">Reference proteome</keyword>
<dbReference type="SUPFAM" id="SSF57716">
    <property type="entry name" value="Glucocorticoid receptor-like (DNA-binding domain)"/>
    <property type="match status" value="6"/>
</dbReference>
<feature type="region of interest" description="Disordered" evidence="9">
    <location>
        <begin position="531"/>
        <end position="553"/>
    </location>
</feature>
<dbReference type="Pfam" id="PF16182">
    <property type="entry name" value="AbLIM_anchor"/>
    <property type="match status" value="1"/>
</dbReference>
<dbReference type="CTD" id="3983"/>
<keyword evidence="5" id="KW-0677">Repeat</keyword>
<dbReference type="FunFam" id="1.10.950.10:FF:000001">
    <property type="entry name" value="actin-binding LIM protein 1 isoform X2"/>
    <property type="match status" value="1"/>
</dbReference>
<keyword evidence="3" id="KW-0597">Phosphoprotein</keyword>
<dbReference type="CDD" id="cd09328">
    <property type="entry name" value="LIM2_abLIM"/>
    <property type="match status" value="1"/>
</dbReference>
<dbReference type="GO" id="GO:0030032">
    <property type="term" value="P:lamellipodium assembly"/>
    <property type="evidence" value="ECO:0007669"/>
    <property type="project" value="TreeGrafter"/>
</dbReference>
<dbReference type="RefSeq" id="XP_021008047.1">
    <property type="nucleotide sequence ID" value="XM_021152388.2"/>
</dbReference>
<dbReference type="CDD" id="cd09329">
    <property type="entry name" value="LIM3_abLIM"/>
    <property type="match status" value="1"/>
</dbReference>
<dbReference type="InterPro" id="IPR036886">
    <property type="entry name" value="Villin_headpiece_dom_sf"/>
</dbReference>
<dbReference type="PROSITE" id="PS50023">
    <property type="entry name" value="LIM_DOMAIN_2"/>
    <property type="match status" value="3"/>
</dbReference>
<comment type="subcellular location">
    <subcellularLocation>
        <location evidence="1">Cytoplasm</location>
    </subcellularLocation>
</comment>
<evidence type="ECO:0000256" key="2">
    <source>
        <dbReference type="ARBA" id="ARBA00022490"/>
    </source>
</evidence>
<feature type="domain" description="LIM zinc-binding" evidence="10">
    <location>
        <begin position="21"/>
        <end position="80"/>
    </location>
</feature>
<dbReference type="CDD" id="cd09327">
    <property type="entry name" value="LIM1_abLIM"/>
    <property type="match status" value="1"/>
</dbReference>
<dbReference type="InterPro" id="IPR051618">
    <property type="entry name" value="Actin-binding_LIM"/>
</dbReference>
<feature type="compositionally biased region" description="Polar residues" evidence="9">
    <location>
        <begin position="347"/>
        <end position="358"/>
    </location>
</feature>
<keyword evidence="2" id="KW-0963">Cytoplasm</keyword>
<dbReference type="Gene3D" id="2.10.110.10">
    <property type="entry name" value="Cysteine Rich Protein"/>
    <property type="match status" value="4"/>
</dbReference>
<feature type="region of interest" description="Disordered" evidence="9">
    <location>
        <begin position="263"/>
        <end position="293"/>
    </location>
</feature>
<dbReference type="GeneID" id="110285910"/>
<keyword evidence="6 8" id="KW-0862">Zinc</keyword>
<evidence type="ECO:0000256" key="6">
    <source>
        <dbReference type="ARBA" id="ARBA00022833"/>
    </source>
</evidence>
<accession>A0A6P5P2W8</accession>
<dbReference type="GO" id="GO:0046872">
    <property type="term" value="F:metal ion binding"/>
    <property type="evidence" value="ECO:0007669"/>
    <property type="project" value="UniProtKB-KW"/>
</dbReference>
<dbReference type="GO" id="GO:0060271">
    <property type="term" value="P:cilium assembly"/>
    <property type="evidence" value="ECO:0007669"/>
    <property type="project" value="TreeGrafter"/>
</dbReference>
<dbReference type="GO" id="GO:0007010">
    <property type="term" value="P:cytoskeleton organization"/>
    <property type="evidence" value="ECO:0007669"/>
    <property type="project" value="InterPro"/>
</dbReference>
<dbReference type="FunFam" id="2.10.110.10:FF:000003">
    <property type="entry name" value="actin-binding LIM protein 1 isoform X1"/>
    <property type="match status" value="1"/>
</dbReference>
<reference evidence="13" key="1">
    <citation type="submission" date="2025-08" db="UniProtKB">
        <authorList>
            <consortium name="RefSeq"/>
        </authorList>
    </citation>
    <scope>IDENTIFICATION</scope>
</reference>